<sequence length="299" mass="32734">MKDTNSSFSSYIFSKQFLRNALTVVFGNLIYAIGVAFFILPTGLITGGTTGIAIIMNHHFGITISLFVGIFNAVMFVIGFGLLGKEFALTTMISTFAFPTILGFLQKIVGSFVLTNDMFLASLFGGLCIGTSLAIIIRIGASTGGMDIPPLVLNKYFKVPISISLYVFDFIILIGQMMFSPKRTSLYGIVLVLVYTITLDRLLAIGAAKTKLEIVTKASEEIKNAILHDIDRSATLLHGKTGYLGRETDIVMTIISSRELYKVEKLVHDLDPDAFIILSKVGSVHGRGFSTEKRYLEQN</sequence>
<name>A0A223AQU5_9FIRM</name>
<evidence type="ECO:0000313" key="8">
    <source>
        <dbReference type="EMBL" id="ASS37331.1"/>
    </source>
</evidence>
<feature type="domain" description="DUF2179" evidence="7">
    <location>
        <begin position="232"/>
        <end position="286"/>
    </location>
</feature>
<dbReference type="EMBL" id="CP016199">
    <property type="protein sequence ID" value="ASS37331.1"/>
    <property type="molecule type" value="Genomic_DNA"/>
</dbReference>
<evidence type="ECO:0000256" key="5">
    <source>
        <dbReference type="ARBA" id="ARBA00023136"/>
    </source>
</evidence>
<dbReference type="OrthoDB" id="1758221at2"/>
<organism evidence="8 9">
    <name type="scientific">Mogibacterium pumilum</name>
    <dbReference type="NCBI Taxonomy" id="86332"/>
    <lineage>
        <taxon>Bacteria</taxon>
        <taxon>Bacillati</taxon>
        <taxon>Bacillota</taxon>
        <taxon>Clostridia</taxon>
        <taxon>Peptostreptococcales</taxon>
        <taxon>Anaerovoracaceae</taxon>
        <taxon>Mogibacterium</taxon>
    </lineage>
</organism>
<dbReference type="InterPro" id="IPR003740">
    <property type="entry name" value="YitT"/>
</dbReference>
<evidence type="ECO:0000256" key="3">
    <source>
        <dbReference type="ARBA" id="ARBA00022692"/>
    </source>
</evidence>
<feature type="transmembrane region" description="Helical" evidence="6">
    <location>
        <begin position="185"/>
        <end position="204"/>
    </location>
</feature>
<dbReference type="InterPro" id="IPR015867">
    <property type="entry name" value="N-reg_PII/ATP_PRibTrfase_C"/>
</dbReference>
<dbReference type="Pfam" id="PF02588">
    <property type="entry name" value="YitT_membrane"/>
    <property type="match status" value="1"/>
</dbReference>
<feature type="transmembrane region" description="Helical" evidence="6">
    <location>
        <begin position="60"/>
        <end position="80"/>
    </location>
</feature>
<keyword evidence="5 6" id="KW-0472">Membrane</keyword>
<dbReference type="PIRSF" id="PIRSF006483">
    <property type="entry name" value="Membrane_protein_YitT"/>
    <property type="match status" value="1"/>
</dbReference>
<dbReference type="Pfam" id="PF10035">
    <property type="entry name" value="DUF2179"/>
    <property type="match status" value="1"/>
</dbReference>
<accession>A0A223AQU5</accession>
<dbReference type="RefSeq" id="WP_094233555.1">
    <property type="nucleotide sequence ID" value="NZ_CP016199.1"/>
</dbReference>
<dbReference type="PANTHER" id="PTHR33545">
    <property type="entry name" value="UPF0750 MEMBRANE PROTEIN YITT-RELATED"/>
    <property type="match status" value="1"/>
</dbReference>
<dbReference type="PANTHER" id="PTHR33545:SF5">
    <property type="entry name" value="UPF0750 MEMBRANE PROTEIN YITT"/>
    <property type="match status" value="1"/>
</dbReference>
<evidence type="ECO:0000259" key="7">
    <source>
        <dbReference type="Pfam" id="PF10035"/>
    </source>
</evidence>
<dbReference type="AlphaFoldDB" id="A0A223AQU5"/>
<dbReference type="Gene3D" id="3.30.70.120">
    <property type="match status" value="1"/>
</dbReference>
<reference evidence="9" key="1">
    <citation type="submission" date="2016-05" db="EMBL/GenBank/DDBJ databases">
        <authorList>
            <person name="Holder M.E."/>
            <person name="Ajami N.J."/>
            <person name="Petrosino J.F."/>
        </authorList>
    </citation>
    <scope>NUCLEOTIDE SEQUENCE [LARGE SCALE GENOMIC DNA]</scope>
    <source>
        <strain evidence="9">ATCC 700696</strain>
    </source>
</reference>
<protein>
    <recommendedName>
        <fullName evidence="7">DUF2179 domain-containing protein</fullName>
    </recommendedName>
</protein>
<evidence type="ECO:0000313" key="9">
    <source>
        <dbReference type="Proteomes" id="UP000214689"/>
    </source>
</evidence>
<dbReference type="InterPro" id="IPR051461">
    <property type="entry name" value="UPF0750_membrane"/>
</dbReference>
<feature type="transmembrane region" description="Helical" evidence="6">
    <location>
        <begin position="118"/>
        <end position="139"/>
    </location>
</feature>
<evidence type="ECO:0000256" key="2">
    <source>
        <dbReference type="ARBA" id="ARBA00022475"/>
    </source>
</evidence>
<feature type="transmembrane region" description="Helical" evidence="6">
    <location>
        <begin position="21"/>
        <end position="40"/>
    </location>
</feature>
<keyword evidence="4 6" id="KW-1133">Transmembrane helix</keyword>
<comment type="subcellular location">
    <subcellularLocation>
        <location evidence="1">Cell membrane</location>
        <topology evidence="1">Multi-pass membrane protein</topology>
    </subcellularLocation>
</comment>
<dbReference type="InterPro" id="IPR019264">
    <property type="entry name" value="DUF2179"/>
</dbReference>
<evidence type="ECO:0000256" key="1">
    <source>
        <dbReference type="ARBA" id="ARBA00004651"/>
    </source>
</evidence>
<evidence type="ECO:0000256" key="4">
    <source>
        <dbReference type="ARBA" id="ARBA00022989"/>
    </source>
</evidence>
<feature type="transmembrane region" description="Helical" evidence="6">
    <location>
        <begin position="87"/>
        <end position="106"/>
    </location>
</feature>
<dbReference type="CDD" id="cd16380">
    <property type="entry name" value="YitT_C"/>
    <property type="match status" value="1"/>
</dbReference>
<keyword evidence="2" id="KW-1003">Cell membrane</keyword>
<keyword evidence="3 6" id="KW-0812">Transmembrane</keyword>
<evidence type="ECO:0000256" key="6">
    <source>
        <dbReference type="SAM" id="Phobius"/>
    </source>
</evidence>
<gene>
    <name evidence="8" type="ORF">AXF17_01815</name>
</gene>
<dbReference type="Proteomes" id="UP000214689">
    <property type="component" value="Chromosome"/>
</dbReference>
<feature type="transmembrane region" description="Helical" evidence="6">
    <location>
        <begin position="159"/>
        <end position="179"/>
    </location>
</feature>
<dbReference type="GO" id="GO:0005886">
    <property type="term" value="C:plasma membrane"/>
    <property type="evidence" value="ECO:0007669"/>
    <property type="project" value="UniProtKB-SubCell"/>
</dbReference>
<proteinExistence type="predicted"/>
<keyword evidence="9" id="KW-1185">Reference proteome</keyword>